<evidence type="ECO:0000313" key="2">
    <source>
        <dbReference type="EMBL" id="MCM1991170.1"/>
    </source>
</evidence>
<dbReference type="SUPFAM" id="SSF52540">
    <property type="entry name" value="P-loop containing nucleoside triphosphate hydrolases"/>
    <property type="match status" value="1"/>
</dbReference>
<dbReference type="Gene3D" id="3.40.50.300">
    <property type="entry name" value="P-loop containing nucleotide triphosphate hydrolases"/>
    <property type="match status" value="2"/>
</dbReference>
<dbReference type="GO" id="GO:0005524">
    <property type="term" value="F:ATP binding"/>
    <property type="evidence" value="ECO:0007669"/>
    <property type="project" value="InterPro"/>
</dbReference>
<proteinExistence type="predicted"/>
<dbReference type="PANTHER" id="PTHR37291:SF1">
    <property type="entry name" value="TYPE IV METHYL-DIRECTED RESTRICTION ENZYME ECOKMCRB SUBUNIT"/>
    <property type="match status" value="1"/>
</dbReference>
<dbReference type="AlphaFoldDB" id="A0A9J6P344"/>
<sequence>MNNEPKNTIFYGPPGTGKTYNIINKCLEIIDKDNFKDIINKEDKREEAVEVYKKLVEQNRIIFCTFHQSYGYEEFVQGLRINENGGFEVRDGILKKICDAASTNLTSRSSKYDFKEENIDFHKMSLGNTNQDTDIYDYCIQNNVVALGWGENIDYSDCNDKEEIREKYEENSKEPKSFTIEAVERFKHWVETDDIIIVSQGNLKAKAIARVIGEYFYDDSTAIEYNHFRKVEWLYKDVTIPVEQIMKNKQFSQQSIYMFAKEDLIIDNIRQLLSEDVSEKDNNYVLVIDEINRGNISKIFGELITLIEEDKRIGSKNEIRVTLPYSENNEKFGIPNNLYILGTMNTADRSIALMDTALRRRFHFIEMMPNYSLLPEDVEGIDVQEFLRTINNRIEFLYDRDHMIGHAYFIKDDLKLEDLVNIMKNKVIPLLQEYFYEDWEKIELILGGTGKNEYDRDYFLVKKVMNLNDIFKKSHGISNTKKYKYEGVDNPTVNAFINVYKALESQE</sequence>
<protein>
    <submittedName>
        <fullName evidence="2">AAA family ATPase</fullName>
    </submittedName>
</protein>
<comment type="caution">
    <text evidence="2">The sequence shown here is derived from an EMBL/GenBank/DDBJ whole genome shotgun (WGS) entry which is preliminary data.</text>
</comment>
<dbReference type="Pfam" id="PF07728">
    <property type="entry name" value="AAA_5"/>
    <property type="match status" value="1"/>
</dbReference>
<feature type="domain" description="ATPase dynein-related AAA" evidence="1">
    <location>
        <begin position="237"/>
        <end position="362"/>
    </location>
</feature>
<dbReference type="InterPro" id="IPR011704">
    <property type="entry name" value="ATPase_dyneun-rel_AAA"/>
</dbReference>
<dbReference type="InterPro" id="IPR027417">
    <property type="entry name" value="P-loop_NTPase"/>
</dbReference>
<gene>
    <name evidence="2" type="ORF">KDK92_15660</name>
</gene>
<reference evidence="2" key="1">
    <citation type="journal article" date="2021" name="mSystems">
        <title>Bacteria and Archaea Synergistically Convert Glycine Betaine to Biogenic Methane in the Formosa Cold Seep of the South China Sea.</title>
        <authorList>
            <person name="Li L."/>
            <person name="Zhang W."/>
            <person name="Zhang S."/>
            <person name="Song L."/>
            <person name="Sun Q."/>
            <person name="Zhang H."/>
            <person name="Xiang H."/>
            <person name="Dong X."/>
        </authorList>
    </citation>
    <scope>NUCLEOTIDE SEQUENCE</scope>
    <source>
        <strain evidence="2">ZWT</strain>
    </source>
</reference>
<reference evidence="2" key="2">
    <citation type="submission" date="2021-04" db="EMBL/GenBank/DDBJ databases">
        <authorList>
            <person name="Dong X."/>
        </authorList>
    </citation>
    <scope>NUCLEOTIDE SEQUENCE</scope>
    <source>
        <strain evidence="2">ZWT</strain>
    </source>
</reference>
<dbReference type="PANTHER" id="PTHR37291">
    <property type="entry name" value="5-METHYLCYTOSINE-SPECIFIC RESTRICTION ENZYME B"/>
    <property type="match status" value="1"/>
</dbReference>
<name>A0A9J6P344_9CLOT</name>
<dbReference type="GO" id="GO:0016887">
    <property type="term" value="F:ATP hydrolysis activity"/>
    <property type="evidence" value="ECO:0007669"/>
    <property type="project" value="InterPro"/>
</dbReference>
<dbReference type="InterPro" id="IPR052934">
    <property type="entry name" value="Methyl-DNA_Rec/Restrict_Enz"/>
</dbReference>
<dbReference type="EMBL" id="JAGSOJ010000003">
    <property type="protein sequence ID" value="MCM1991170.1"/>
    <property type="molecule type" value="Genomic_DNA"/>
</dbReference>
<evidence type="ECO:0000259" key="1">
    <source>
        <dbReference type="Pfam" id="PF07728"/>
    </source>
</evidence>
<dbReference type="Proteomes" id="UP001056429">
    <property type="component" value="Unassembled WGS sequence"/>
</dbReference>
<evidence type="ECO:0000313" key="3">
    <source>
        <dbReference type="Proteomes" id="UP001056429"/>
    </source>
</evidence>
<organism evidence="2 3">
    <name type="scientific">Oceanirhabdus seepicola</name>
    <dbReference type="NCBI Taxonomy" id="2828781"/>
    <lineage>
        <taxon>Bacteria</taxon>
        <taxon>Bacillati</taxon>
        <taxon>Bacillota</taxon>
        <taxon>Clostridia</taxon>
        <taxon>Eubacteriales</taxon>
        <taxon>Clostridiaceae</taxon>
        <taxon>Oceanirhabdus</taxon>
    </lineage>
</organism>
<accession>A0A9J6P344</accession>
<keyword evidence="3" id="KW-1185">Reference proteome</keyword>